<protein>
    <submittedName>
        <fullName evidence="2">Uncharacterized protein</fullName>
    </submittedName>
</protein>
<keyword evidence="1" id="KW-0812">Transmembrane</keyword>
<dbReference type="RefSeq" id="WP_062592547.1">
    <property type="nucleotide sequence ID" value="NZ_LQZQ01000045.1"/>
</dbReference>
<accession>A0A150X8E1</accession>
<dbReference type="EMBL" id="LQZQ01000045">
    <property type="protein sequence ID" value="KYG75007.1"/>
    <property type="molecule type" value="Genomic_DNA"/>
</dbReference>
<dbReference type="AlphaFoldDB" id="A0A150X8E1"/>
<keyword evidence="1" id="KW-0472">Membrane</keyword>
<proteinExistence type="predicted"/>
<reference evidence="2" key="1">
    <citation type="submission" date="2016-01" db="EMBL/GenBank/DDBJ databases">
        <title>Genome sequencing of Roseivirga ehrenbergii KMM 6017.</title>
        <authorList>
            <person name="Selvaratnam C."/>
            <person name="Thevarajoo S."/>
            <person name="Goh K.M."/>
            <person name="Ee R."/>
            <person name="Chan K.-G."/>
            <person name="Chong C.S."/>
        </authorList>
    </citation>
    <scope>NUCLEOTIDE SEQUENCE [LARGE SCALE GENOMIC DNA]</scope>
    <source>
        <strain evidence="2">KMM 6017</strain>
    </source>
</reference>
<keyword evidence="1" id="KW-1133">Transmembrane helix</keyword>
<organism evidence="2 3">
    <name type="scientific">Roseivirga ehrenbergii (strain DSM 102268 / JCM 13514 / KCTC 12282 / NCIMB 14502 / KMM 6017)</name>
    <dbReference type="NCBI Taxonomy" id="279360"/>
    <lineage>
        <taxon>Bacteria</taxon>
        <taxon>Pseudomonadati</taxon>
        <taxon>Bacteroidota</taxon>
        <taxon>Cytophagia</taxon>
        <taxon>Cytophagales</taxon>
        <taxon>Roseivirgaceae</taxon>
        <taxon>Roseivirga</taxon>
    </lineage>
</organism>
<comment type="caution">
    <text evidence="2">The sequence shown here is derived from an EMBL/GenBank/DDBJ whole genome shotgun (WGS) entry which is preliminary data.</text>
</comment>
<name>A0A150X8E1_ROSEK</name>
<evidence type="ECO:0000313" key="2">
    <source>
        <dbReference type="EMBL" id="KYG75007.1"/>
    </source>
</evidence>
<dbReference type="Proteomes" id="UP000075583">
    <property type="component" value="Unassembled WGS sequence"/>
</dbReference>
<dbReference type="STRING" id="279360.MB14_07345"/>
<evidence type="ECO:0000313" key="3">
    <source>
        <dbReference type="Proteomes" id="UP000075583"/>
    </source>
</evidence>
<evidence type="ECO:0000256" key="1">
    <source>
        <dbReference type="SAM" id="Phobius"/>
    </source>
</evidence>
<keyword evidence="3" id="KW-1185">Reference proteome</keyword>
<sequence>MTLEIWVAIAGGILIPLLLYLLSLENRSKKKYFLMKFQENKSKIEKFIKDLEHLLNVNNSFQSKAFTDSEITYIECLTLMKSRFHLEYSDEQYKALQKRRLKKLELNEYIEKLKVQEDNLNILRVDLDYKMMKYT</sequence>
<feature type="transmembrane region" description="Helical" evidence="1">
    <location>
        <begin position="6"/>
        <end position="24"/>
    </location>
</feature>
<gene>
    <name evidence="2" type="ORF">MB14_07345</name>
</gene>